<keyword evidence="6" id="KW-0067">ATP-binding</keyword>
<feature type="non-terminal residue" evidence="11">
    <location>
        <position position="1"/>
    </location>
</feature>
<protein>
    <recommendedName>
        <fullName evidence="2">leucine--tRNA ligase</fullName>
        <ecNumber evidence="2">6.1.1.4</ecNumber>
    </recommendedName>
</protein>
<evidence type="ECO:0000256" key="5">
    <source>
        <dbReference type="ARBA" id="ARBA00022741"/>
    </source>
</evidence>
<organism evidence="11">
    <name type="scientific">marine metagenome</name>
    <dbReference type="NCBI Taxonomy" id="408172"/>
    <lineage>
        <taxon>unclassified sequences</taxon>
        <taxon>metagenomes</taxon>
        <taxon>ecological metagenomes</taxon>
    </lineage>
</organism>
<dbReference type="PANTHER" id="PTHR43740:SF2">
    <property type="entry name" value="LEUCINE--TRNA LIGASE, MITOCHONDRIAL"/>
    <property type="match status" value="1"/>
</dbReference>
<dbReference type="SUPFAM" id="SSF47323">
    <property type="entry name" value="Anticodon-binding domain of a subclass of class I aminoacyl-tRNA synthetases"/>
    <property type="match status" value="1"/>
</dbReference>
<sequence length="232" mass="26535">PMPLIEKYGADTVRMFVMFASPPDQSLDWSDSGVQGSSRFLKRLWKTVASHQAVSYEKMSAQRFNKKQQKLRLKIHQTIQKVSDDFGRRQTFNTAIAAIMELINETSRFIENSSQKNDKQVVQEALETAILMLAPIAPHFCHALWSHLGHDEAVIDAPWPQVDESALTRDTMLIVLQVNGKLRSKIEVRKDIARKDLEQLALDDEVIQRFTSDRTIRKVIVVPERLVNVVVN</sequence>
<dbReference type="Gene3D" id="1.10.730.10">
    <property type="entry name" value="Isoleucyl-tRNA Synthetase, Domain 1"/>
    <property type="match status" value="1"/>
</dbReference>
<keyword evidence="4" id="KW-0436">Ligase</keyword>
<dbReference type="Pfam" id="PF08264">
    <property type="entry name" value="Anticodon_1"/>
    <property type="match status" value="1"/>
</dbReference>
<evidence type="ECO:0000313" key="11">
    <source>
        <dbReference type="EMBL" id="SVE05049.1"/>
    </source>
</evidence>
<proteinExistence type="inferred from homology"/>
<dbReference type="InterPro" id="IPR009080">
    <property type="entry name" value="tRNAsynth_Ia_anticodon-bd"/>
</dbReference>
<comment type="similarity">
    <text evidence="1">Belongs to the class-I aminoacyl-tRNA synthetase family.</text>
</comment>
<dbReference type="CDD" id="cd07958">
    <property type="entry name" value="Anticodon_Ia_Leu_BEm"/>
    <property type="match status" value="1"/>
</dbReference>
<dbReference type="GO" id="GO:0004823">
    <property type="term" value="F:leucine-tRNA ligase activity"/>
    <property type="evidence" value="ECO:0007669"/>
    <property type="project" value="UniProtKB-EC"/>
</dbReference>
<dbReference type="InterPro" id="IPR013155">
    <property type="entry name" value="M/V/L/I-tRNA-synth_anticd-bd"/>
</dbReference>
<evidence type="ECO:0000256" key="2">
    <source>
        <dbReference type="ARBA" id="ARBA00013164"/>
    </source>
</evidence>
<feature type="domain" description="Methionyl/Valyl/Leucyl/Isoleucyl-tRNA synthetase anticodon-binding" evidence="10">
    <location>
        <begin position="71"/>
        <end position="192"/>
    </location>
</feature>
<keyword evidence="5" id="KW-0547">Nucleotide-binding</keyword>
<dbReference type="AlphaFoldDB" id="A0A383ABU3"/>
<evidence type="ECO:0000256" key="7">
    <source>
        <dbReference type="ARBA" id="ARBA00022917"/>
    </source>
</evidence>
<keyword evidence="8" id="KW-0030">Aminoacyl-tRNA synthetase</keyword>
<evidence type="ECO:0000256" key="9">
    <source>
        <dbReference type="ARBA" id="ARBA00047469"/>
    </source>
</evidence>
<evidence type="ECO:0000256" key="8">
    <source>
        <dbReference type="ARBA" id="ARBA00023146"/>
    </source>
</evidence>
<evidence type="ECO:0000256" key="1">
    <source>
        <dbReference type="ARBA" id="ARBA00005594"/>
    </source>
</evidence>
<keyword evidence="7" id="KW-0648">Protein biosynthesis</keyword>
<reference evidence="11" key="1">
    <citation type="submission" date="2018-05" db="EMBL/GenBank/DDBJ databases">
        <authorList>
            <person name="Lanie J.A."/>
            <person name="Ng W.-L."/>
            <person name="Kazmierczak K.M."/>
            <person name="Andrzejewski T.M."/>
            <person name="Davidsen T.M."/>
            <person name="Wayne K.J."/>
            <person name="Tettelin H."/>
            <person name="Glass J.I."/>
            <person name="Rusch D."/>
            <person name="Podicherti R."/>
            <person name="Tsui H.-C.T."/>
            <person name="Winkler M.E."/>
        </authorList>
    </citation>
    <scope>NUCLEOTIDE SEQUENCE</scope>
</reference>
<dbReference type="EC" id="6.1.1.4" evidence="2"/>
<keyword evidence="3" id="KW-0963">Cytoplasm</keyword>
<dbReference type="FunFam" id="1.10.730.10:FF:000003">
    <property type="entry name" value="Leucine--tRNA ligase"/>
    <property type="match status" value="1"/>
</dbReference>
<evidence type="ECO:0000256" key="6">
    <source>
        <dbReference type="ARBA" id="ARBA00022840"/>
    </source>
</evidence>
<dbReference type="GO" id="GO:0006429">
    <property type="term" value="P:leucyl-tRNA aminoacylation"/>
    <property type="evidence" value="ECO:0007669"/>
    <property type="project" value="InterPro"/>
</dbReference>
<evidence type="ECO:0000259" key="10">
    <source>
        <dbReference type="Pfam" id="PF08264"/>
    </source>
</evidence>
<dbReference type="GO" id="GO:0005829">
    <property type="term" value="C:cytosol"/>
    <property type="evidence" value="ECO:0007669"/>
    <property type="project" value="TreeGrafter"/>
</dbReference>
<evidence type="ECO:0000256" key="4">
    <source>
        <dbReference type="ARBA" id="ARBA00022598"/>
    </source>
</evidence>
<dbReference type="PANTHER" id="PTHR43740">
    <property type="entry name" value="LEUCYL-TRNA SYNTHETASE"/>
    <property type="match status" value="1"/>
</dbReference>
<dbReference type="InterPro" id="IPR002302">
    <property type="entry name" value="Leu-tRNA-ligase"/>
</dbReference>
<dbReference type="GO" id="GO:0005524">
    <property type="term" value="F:ATP binding"/>
    <property type="evidence" value="ECO:0007669"/>
    <property type="project" value="UniProtKB-KW"/>
</dbReference>
<gene>
    <name evidence="11" type="ORF">METZ01_LOCUS457903</name>
</gene>
<accession>A0A383ABU3</accession>
<dbReference type="SUPFAM" id="SSF52374">
    <property type="entry name" value="Nucleotidylyl transferase"/>
    <property type="match status" value="1"/>
</dbReference>
<name>A0A383ABU3_9ZZZZ</name>
<evidence type="ECO:0000256" key="3">
    <source>
        <dbReference type="ARBA" id="ARBA00022490"/>
    </source>
</evidence>
<dbReference type="EMBL" id="UINC01190747">
    <property type="protein sequence ID" value="SVE05049.1"/>
    <property type="molecule type" value="Genomic_DNA"/>
</dbReference>
<comment type="catalytic activity">
    <reaction evidence="9">
        <text>tRNA(Leu) + L-leucine + ATP = L-leucyl-tRNA(Leu) + AMP + diphosphate</text>
        <dbReference type="Rhea" id="RHEA:11688"/>
        <dbReference type="Rhea" id="RHEA-COMP:9613"/>
        <dbReference type="Rhea" id="RHEA-COMP:9622"/>
        <dbReference type="ChEBI" id="CHEBI:30616"/>
        <dbReference type="ChEBI" id="CHEBI:33019"/>
        <dbReference type="ChEBI" id="CHEBI:57427"/>
        <dbReference type="ChEBI" id="CHEBI:78442"/>
        <dbReference type="ChEBI" id="CHEBI:78494"/>
        <dbReference type="ChEBI" id="CHEBI:456215"/>
        <dbReference type="EC" id="6.1.1.4"/>
    </reaction>
</comment>